<gene>
    <name evidence="1" type="ORF">O0554_26430</name>
</gene>
<organism evidence="1 2">
    <name type="scientific">Brevibacillus laterosporus</name>
    <name type="common">Bacillus laterosporus</name>
    <dbReference type="NCBI Taxonomy" id="1465"/>
    <lineage>
        <taxon>Bacteria</taxon>
        <taxon>Bacillati</taxon>
        <taxon>Bacillota</taxon>
        <taxon>Bacilli</taxon>
        <taxon>Bacillales</taxon>
        <taxon>Paenibacillaceae</taxon>
        <taxon>Brevibacillus</taxon>
    </lineage>
</organism>
<evidence type="ECO:0000313" key="2">
    <source>
        <dbReference type="Proteomes" id="UP001077662"/>
    </source>
</evidence>
<dbReference type="RefSeq" id="WP_258435039.1">
    <property type="nucleotide sequence ID" value="NZ_JANSGW010000074.1"/>
</dbReference>
<dbReference type="EMBL" id="JAPTNE010000074">
    <property type="protein sequence ID" value="MCZ0810372.1"/>
    <property type="molecule type" value="Genomic_DNA"/>
</dbReference>
<comment type="caution">
    <text evidence="1">The sequence shown here is derived from an EMBL/GenBank/DDBJ whole genome shotgun (WGS) entry which is preliminary data.</text>
</comment>
<accession>A0AAP3DM80</accession>
<sequence length="66" mass="7887">MVRALGDCEHKYIHLETIRQTGSRPSWGISSGQQWKRVDRFFCEKCLDETERIKTAEGWEDCPVWW</sequence>
<name>A0AAP3DM80_BRELA</name>
<dbReference type="Proteomes" id="UP001077662">
    <property type="component" value="Unassembled WGS sequence"/>
</dbReference>
<dbReference type="AlphaFoldDB" id="A0AAP3DM80"/>
<reference evidence="1" key="1">
    <citation type="submission" date="2022-09" db="EMBL/GenBank/DDBJ databases">
        <title>Genome analysis and characterization of larvicidal activity of Brevibacillus strains.</title>
        <authorList>
            <person name="Patrusheva E.V."/>
            <person name="Izotova A.O."/>
            <person name="Toshchakov S.V."/>
            <person name="Sineoky S.P."/>
        </authorList>
    </citation>
    <scope>NUCLEOTIDE SEQUENCE</scope>
    <source>
        <strain evidence="1">VKPM_B-13247</strain>
    </source>
</reference>
<evidence type="ECO:0000313" key="1">
    <source>
        <dbReference type="EMBL" id="MCZ0810372.1"/>
    </source>
</evidence>
<proteinExistence type="predicted"/>
<protein>
    <submittedName>
        <fullName evidence="1">Uncharacterized protein</fullName>
    </submittedName>
</protein>